<evidence type="ECO:0000256" key="6">
    <source>
        <dbReference type="ARBA" id="ARBA00023136"/>
    </source>
</evidence>
<dbReference type="InterPro" id="IPR045324">
    <property type="entry name" value="Small_multidrug_res"/>
</dbReference>
<dbReference type="InterPro" id="IPR037185">
    <property type="entry name" value="EmrE-like"/>
</dbReference>
<dbReference type="PANTHER" id="PTHR30561:SF1">
    <property type="entry name" value="MULTIDRUG TRANSPORTER EMRE"/>
    <property type="match status" value="1"/>
</dbReference>
<organism evidence="10 11">
    <name type="scientific">Sutterella massiliensis</name>
    <dbReference type="NCBI Taxonomy" id="1816689"/>
    <lineage>
        <taxon>Bacteria</taxon>
        <taxon>Pseudomonadati</taxon>
        <taxon>Pseudomonadota</taxon>
        <taxon>Betaproteobacteria</taxon>
        <taxon>Burkholderiales</taxon>
        <taxon>Sutterellaceae</taxon>
        <taxon>Sutterella</taxon>
    </lineage>
</organism>
<reference evidence="10 11" key="1">
    <citation type="journal article" date="2021" name="Sci. Rep.">
        <title>The distribution of antibiotic resistance genes in chicken gut microbiota commensals.</title>
        <authorList>
            <person name="Juricova H."/>
            <person name="Matiasovicova J."/>
            <person name="Kubasova T."/>
            <person name="Cejkova D."/>
            <person name="Rychlik I."/>
        </authorList>
    </citation>
    <scope>NUCLEOTIDE SEQUENCE [LARGE SCALE GENOMIC DNA]</scope>
    <source>
        <strain evidence="10 11">An829</strain>
    </source>
</reference>
<comment type="similarity">
    <text evidence="7 8">Belongs to the drug/metabolite transporter (DMT) superfamily. Small multidrug resistance (SMR) (TC 2.A.7.1) family.</text>
</comment>
<feature type="transmembrane region" description="Helical" evidence="9">
    <location>
        <begin position="44"/>
        <end position="66"/>
    </location>
</feature>
<protein>
    <submittedName>
        <fullName evidence="10">Multidrug efflux SMR transporter</fullName>
    </submittedName>
</protein>
<proteinExistence type="inferred from homology"/>
<evidence type="ECO:0000256" key="7">
    <source>
        <dbReference type="ARBA" id="ARBA00038032"/>
    </source>
</evidence>
<comment type="subcellular location">
    <subcellularLocation>
        <location evidence="1 8">Cell membrane</location>
        <topology evidence="1 8">Multi-pass membrane protein</topology>
    </subcellularLocation>
</comment>
<evidence type="ECO:0000313" key="10">
    <source>
        <dbReference type="EMBL" id="MBM6704216.1"/>
    </source>
</evidence>
<sequence>MSSDPPGLKLSEGFTKPVFTVSSLFWYGASLCFLSMTLKSLPVGAAYAVWSGLGSVLTPPVGYFLFAQKRPVASIVDMVMIVSGRRRHAALVGSLETHAFTDAQ</sequence>
<keyword evidence="6 9" id="KW-0472">Membrane</keyword>
<evidence type="ECO:0000256" key="3">
    <source>
        <dbReference type="ARBA" id="ARBA00022475"/>
    </source>
</evidence>
<dbReference type="SUPFAM" id="SSF103481">
    <property type="entry name" value="Multidrug resistance efflux transporter EmrE"/>
    <property type="match status" value="1"/>
</dbReference>
<evidence type="ECO:0000256" key="4">
    <source>
        <dbReference type="ARBA" id="ARBA00022692"/>
    </source>
</evidence>
<keyword evidence="5 9" id="KW-1133">Transmembrane helix</keyword>
<keyword evidence="3" id="KW-1003">Cell membrane</keyword>
<keyword evidence="2" id="KW-0813">Transport</keyword>
<gene>
    <name evidence="10" type="ORF">H6A60_06930</name>
</gene>
<evidence type="ECO:0000256" key="1">
    <source>
        <dbReference type="ARBA" id="ARBA00004651"/>
    </source>
</evidence>
<keyword evidence="11" id="KW-1185">Reference proteome</keyword>
<evidence type="ECO:0000313" key="11">
    <source>
        <dbReference type="Proteomes" id="UP000715095"/>
    </source>
</evidence>
<keyword evidence="4 8" id="KW-0812">Transmembrane</keyword>
<dbReference type="InterPro" id="IPR000390">
    <property type="entry name" value="Small_drug/metabolite_transptr"/>
</dbReference>
<evidence type="ECO:0000256" key="2">
    <source>
        <dbReference type="ARBA" id="ARBA00022448"/>
    </source>
</evidence>
<name>A0ABS2DSC8_9BURK</name>
<dbReference type="Gene3D" id="1.10.3730.20">
    <property type="match status" value="1"/>
</dbReference>
<dbReference type="EMBL" id="JACJJC010000009">
    <property type="protein sequence ID" value="MBM6704216.1"/>
    <property type="molecule type" value="Genomic_DNA"/>
</dbReference>
<dbReference type="Proteomes" id="UP000715095">
    <property type="component" value="Unassembled WGS sequence"/>
</dbReference>
<dbReference type="PANTHER" id="PTHR30561">
    <property type="entry name" value="SMR FAMILY PROTON-DEPENDENT DRUG EFFLUX TRANSPORTER SUGE"/>
    <property type="match status" value="1"/>
</dbReference>
<evidence type="ECO:0000256" key="5">
    <source>
        <dbReference type="ARBA" id="ARBA00022989"/>
    </source>
</evidence>
<accession>A0ABS2DSC8</accession>
<evidence type="ECO:0000256" key="9">
    <source>
        <dbReference type="SAM" id="Phobius"/>
    </source>
</evidence>
<comment type="caution">
    <text evidence="10">The sequence shown here is derived from an EMBL/GenBank/DDBJ whole genome shotgun (WGS) entry which is preliminary data.</text>
</comment>
<dbReference type="Pfam" id="PF00893">
    <property type="entry name" value="Multi_Drug_Res"/>
    <property type="match status" value="1"/>
</dbReference>
<evidence type="ECO:0000256" key="8">
    <source>
        <dbReference type="RuleBase" id="RU003942"/>
    </source>
</evidence>